<dbReference type="EMBL" id="JYDP01001324">
    <property type="protein sequence ID" value="KRY98517.1"/>
    <property type="molecule type" value="Genomic_DNA"/>
</dbReference>
<keyword evidence="2" id="KW-1185">Reference proteome</keyword>
<organism evidence="1 2">
    <name type="scientific">Trichinella zimbabwensis</name>
    <dbReference type="NCBI Taxonomy" id="268475"/>
    <lineage>
        <taxon>Eukaryota</taxon>
        <taxon>Metazoa</taxon>
        <taxon>Ecdysozoa</taxon>
        <taxon>Nematoda</taxon>
        <taxon>Enoplea</taxon>
        <taxon>Dorylaimia</taxon>
        <taxon>Trichinellida</taxon>
        <taxon>Trichinellidae</taxon>
        <taxon>Trichinella</taxon>
    </lineage>
</organism>
<evidence type="ECO:0000313" key="1">
    <source>
        <dbReference type="EMBL" id="KRY98517.1"/>
    </source>
</evidence>
<gene>
    <name evidence="1" type="ORF">T11_3521</name>
</gene>
<dbReference type="Proteomes" id="UP000055024">
    <property type="component" value="Unassembled WGS sequence"/>
</dbReference>
<name>A0A0V1GJX7_9BILA</name>
<proteinExistence type="predicted"/>
<dbReference type="AlphaFoldDB" id="A0A0V1GJX7"/>
<protein>
    <submittedName>
        <fullName evidence="1">Uncharacterized protein</fullName>
    </submittedName>
</protein>
<evidence type="ECO:0000313" key="2">
    <source>
        <dbReference type="Proteomes" id="UP000055024"/>
    </source>
</evidence>
<accession>A0A0V1GJX7</accession>
<reference evidence="1 2" key="1">
    <citation type="submission" date="2015-01" db="EMBL/GenBank/DDBJ databases">
        <title>Evolution of Trichinella species and genotypes.</title>
        <authorList>
            <person name="Korhonen P.K."/>
            <person name="Edoardo P."/>
            <person name="Giuseppe L.R."/>
            <person name="Gasser R.B."/>
        </authorList>
    </citation>
    <scope>NUCLEOTIDE SEQUENCE [LARGE SCALE GENOMIC DNA]</scope>
    <source>
        <strain evidence="1">ISS1029</strain>
    </source>
</reference>
<comment type="caution">
    <text evidence="1">The sequence shown here is derived from an EMBL/GenBank/DDBJ whole genome shotgun (WGS) entry which is preliminary data.</text>
</comment>
<sequence>MKTLTAFNRKIKDKLILPASCSEKYRKFHQKLPSSCGINDFKICHIDYFETWESCPFFLVNLEK</sequence>